<accession>A0A834DJC9</accession>
<feature type="region of interest" description="Disordered" evidence="1">
    <location>
        <begin position="65"/>
        <end position="142"/>
    </location>
</feature>
<name>A0A834DJC9_9CHIR</name>
<evidence type="ECO:0000313" key="3">
    <source>
        <dbReference type="Proteomes" id="UP000664940"/>
    </source>
</evidence>
<dbReference type="Proteomes" id="UP000664940">
    <property type="component" value="Unassembled WGS sequence"/>
</dbReference>
<protein>
    <submittedName>
        <fullName evidence="2">Uncharacterized protein</fullName>
    </submittedName>
</protein>
<evidence type="ECO:0000313" key="2">
    <source>
        <dbReference type="EMBL" id="KAF6081994.1"/>
    </source>
</evidence>
<sequence length="157" mass="16257">MAPAMGALLIRGCGVRAPRGPTPEGAHPQGCSMSPRTVALSGSGHPLTPSVNTDENGAFLSCVPSSAGRGAPAQAEKAEVRVGCQPAATGDRQPVCSAQRTPSPGGAARPGPRGRTGARQPLRNPGSVRRGRRRRTWWSAGGAHGPQDVSWFYFCNH</sequence>
<reference evidence="2 3" key="1">
    <citation type="journal article" date="2020" name="Nature">
        <title>Six reference-quality genomes reveal evolution of bat adaptations.</title>
        <authorList>
            <person name="Jebb D."/>
            <person name="Huang Z."/>
            <person name="Pippel M."/>
            <person name="Hughes G.M."/>
            <person name="Lavrichenko K."/>
            <person name="Devanna P."/>
            <person name="Winkler S."/>
            <person name="Jermiin L.S."/>
            <person name="Skirmuntt E.C."/>
            <person name="Katzourakis A."/>
            <person name="Burkitt-Gray L."/>
            <person name="Ray D.A."/>
            <person name="Sullivan K.A.M."/>
            <person name="Roscito J.G."/>
            <person name="Kirilenko B.M."/>
            <person name="Davalos L.M."/>
            <person name="Corthals A.P."/>
            <person name="Power M.L."/>
            <person name="Jones G."/>
            <person name="Ransome R.D."/>
            <person name="Dechmann D.K.N."/>
            <person name="Locatelli A.G."/>
            <person name="Puechmaille S.J."/>
            <person name="Fedrigo O."/>
            <person name="Jarvis E.D."/>
            <person name="Hiller M."/>
            <person name="Vernes S.C."/>
            <person name="Myers E.W."/>
            <person name="Teeling E.C."/>
        </authorList>
    </citation>
    <scope>NUCLEOTIDE SEQUENCE [LARGE SCALE GENOMIC DNA]</scope>
    <source>
        <strain evidence="2">Bat1K_MPI-CBG_1</strain>
    </source>
</reference>
<feature type="compositionally biased region" description="Low complexity" evidence="1">
    <location>
        <begin position="100"/>
        <end position="121"/>
    </location>
</feature>
<evidence type="ECO:0000256" key="1">
    <source>
        <dbReference type="SAM" id="MobiDB-lite"/>
    </source>
</evidence>
<proteinExistence type="predicted"/>
<organism evidence="2 3">
    <name type="scientific">Phyllostomus discolor</name>
    <name type="common">pale spear-nosed bat</name>
    <dbReference type="NCBI Taxonomy" id="89673"/>
    <lineage>
        <taxon>Eukaryota</taxon>
        <taxon>Metazoa</taxon>
        <taxon>Chordata</taxon>
        <taxon>Craniata</taxon>
        <taxon>Vertebrata</taxon>
        <taxon>Euteleostomi</taxon>
        <taxon>Mammalia</taxon>
        <taxon>Eutheria</taxon>
        <taxon>Laurasiatheria</taxon>
        <taxon>Chiroptera</taxon>
        <taxon>Yangochiroptera</taxon>
        <taxon>Phyllostomidae</taxon>
        <taxon>Phyllostominae</taxon>
        <taxon>Phyllostomus</taxon>
    </lineage>
</organism>
<gene>
    <name evidence="2" type="ORF">HJG60_008962</name>
</gene>
<comment type="caution">
    <text evidence="2">The sequence shown here is derived from an EMBL/GenBank/DDBJ whole genome shotgun (WGS) entry which is preliminary data.</text>
</comment>
<dbReference type="AlphaFoldDB" id="A0A834DJC9"/>
<dbReference type="EMBL" id="JABVXQ010000013">
    <property type="protein sequence ID" value="KAF6081994.1"/>
    <property type="molecule type" value="Genomic_DNA"/>
</dbReference>